<dbReference type="EMBL" id="CM029042">
    <property type="protein sequence ID" value="KAG2622517.1"/>
    <property type="molecule type" value="Genomic_DNA"/>
</dbReference>
<evidence type="ECO:0000313" key="1">
    <source>
        <dbReference type="EMBL" id="KAG2622517.1"/>
    </source>
</evidence>
<keyword evidence="2" id="KW-1185">Reference proteome</keyword>
<evidence type="ECO:0008006" key="3">
    <source>
        <dbReference type="Google" id="ProtNLM"/>
    </source>
</evidence>
<comment type="caution">
    <text evidence="1">The sequence shown here is derived from an EMBL/GenBank/DDBJ whole genome shotgun (WGS) entry which is preliminary data.</text>
</comment>
<sequence length="142" mass="16381">MEPCEKYKSGFSCFYCRTTIAGGGATRFRQHLGGISGSVVSCPKVPRFIKELMVDDVTKRRIRSKKNTDLKHFIQREVMAGSRNYGTHCNTRIPLDEEAQIQMAMRESLREPAEITSWQLLHWIQKQFILPSFQKVQNANML</sequence>
<dbReference type="Proteomes" id="UP000823388">
    <property type="component" value="Chromosome 3N"/>
</dbReference>
<protein>
    <recommendedName>
        <fullName evidence="3">BED-type domain-containing protein</fullName>
    </recommendedName>
</protein>
<name>A0A8T0UJG8_PANVG</name>
<proteinExistence type="predicted"/>
<reference evidence="1" key="1">
    <citation type="submission" date="2020-05" db="EMBL/GenBank/DDBJ databases">
        <title>WGS assembly of Panicum virgatum.</title>
        <authorList>
            <person name="Lovell J.T."/>
            <person name="Jenkins J."/>
            <person name="Shu S."/>
            <person name="Juenger T.E."/>
            <person name="Schmutz J."/>
        </authorList>
    </citation>
    <scope>NUCLEOTIDE SEQUENCE</scope>
    <source>
        <strain evidence="1">AP13</strain>
    </source>
</reference>
<accession>A0A8T0UJG8</accession>
<organism evidence="1 2">
    <name type="scientific">Panicum virgatum</name>
    <name type="common">Blackwell switchgrass</name>
    <dbReference type="NCBI Taxonomy" id="38727"/>
    <lineage>
        <taxon>Eukaryota</taxon>
        <taxon>Viridiplantae</taxon>
        <taxon>Streptophyta</taxon>
        <taxon>Embryophyta</taxon>
        <taxon>Tracheophyta</taxon>
        <taxon>Spermatophyta</taxon>
        <taxon>Magnoliopsida</taxon>
        <taxon>Liliopsida</taxon>
        <taxon>Poales</taxon>
        <taxon>Poaceae</taxon>
        <taxon>PACMAD clade</taxon>
        <taxon>Panicoideae</taxon>
        <taxon>Panicodae</taxon>
        <taxon>Paniceae</taxon>
        <taxon>Panicinae</taxon>
        <taxon>Panicum</taxon>
        <taxon>Panicum sect. Hiantes</taxon>
    </lineage>
</organism>
<dbReference type="PANTHER" id="PTHR46951">
    <property type="entry name" value="BED-TYPE DOMAIN-CONTAINING PROTEIN"/>
    <property type="match status" value="1"/>
</dbReference>
<dbReference type="PANTHER" id="PTHR46951:SF2">
    <property type="entry name" value="BED-TYPE DOMAIN-CONTAINING PROTEIN"/>
    <property type="match status" value="1"/>
</dbReference>
<dbReference type="PROSITE" id="PS50330">
    <property type="entry name" value="UIM"/>
    <property type="match status" value="1"/>
</dbReference>
<dbReference type="AlphaFoldDB" id="A0A8T0UJG8"/>
<evidence type="ECO:0000313" key="2">
    <source>
        <dbReference type="Proteomes" id="UP000823388"/>
    </source>
</evidence>
<gene>
    <name evidence="1" type="ORF">PVAP13_3NG262901</name>
</gene>
<dbReference type="InterPro" id="IPR003903">
    <property type="entry name" value="UIM_dom"/>
</dbReference>